<organism evidence="2 3">
    <name type="scientific">Flavobacterium agricola</name>
    <dbReference type="NCBI Taxonomy" id="2870839"/>
    <lineage>
        <taxon>Bacteria</taxon>
        <taxon>Pseudomonadati</taxon>
        <taxon>Bacteroidota</taxon>
        <taxon>Flavobacteriia</taxon>
        <taxon>Flavobacteriales</taxon>
        <taxon>Flavobacteriaceae</taxon>
        <taxon>Flavobacterium</taxon>
    </lineage>
</organism>
<feature type="domain" description="DUF4296" evidence="1">
    <location>
        <begin position="25"/>
        <end position="106"/>
    </location>
</feature>
<dbReference type="Pfam" id="PF14129">
    <property type="entry name" value="DUF4296"/>
    <property type="match status" value="1"/>
</dbReference>
<proteinExistence type="predicted"/>
<dbReference type="InterPro" id="IPR025381">
    <property type="entry name" value="DUF4296"/>
</dbReference>
<name>A0ABY6LY62_9FLAO</name>
<dbReference type="PROSITE" id="PS51257">
    <property type="entry name" value="PROKAR_LIPOPROTEIN"/>
    <property type="match status" value="1"/>
</dbReference>
<protein>
    <submittedName>
        <fullName evidence="2">DUF4296 domain-containing protein</fullName>
    </submittedName>
</protein>
<dbReference type="RefSeq" id="WP_264433717.1">
    <property type="nucleotide sequence ID" value="NZ_CP081495.1"/>
</dbReference>
<accession>A0ABY6LY62</accession>
<gene>
    <name evidence="2" type="ORF">K5I29_12645</name>
</gene>
<dbReference type="EMBL" id="CP081495">
    <property type="protein sequence ID" value="UYW01279.1"/>
    <property type="molecule type" value="Genomic_DNA"/>
</dbReference>
<evidence type="ECO:0000313" key="2">
    <source>
        <dbReference type="EMBL" id="UYW01279.1"/>
    </source>
</evidence>
<sequence>MKKVLFFNLIFLVLLSCEKNTAPKPEKLITEAELEEVLYEMAILQGAESQLRTTDNVLIDTYAYIQNRFGLDSLTIVQNNMYYSHDYKNYEKMNERIVKRLKKLQETTKPDEE</sequence>
<dbReference type="Proteomes" id="UP001163328">
    <property type="component" value="Chromosome"/>
</dbReference>
<keyword evidence="3" id="KW-1185">Reference proteome</keyword>
<reference evidence="2" key="1">
    <citation type="submission" date="2021-08" db="EMBL/GenBank/DDBJ databases">
        <title>Flavobacterium sp. strain CC-SYL302.</title>
        <authorList>
            <person name="Lin S.-Y."/>
            <person name="Lee T.-H."/>
            <person name="Young C.-C."/>
        </authorList>
    </citation>
    <scope>NUCLEOTIDE SEQUENCE</scope>
    <source>
        <strain evidence="2">CC-SYL302</strain>
    </source>
</reference>
<evidence type="ECO:0000259" key="1">
    <source>
        <dbReference type="Pfam" id="PF14129"/>
    </source>
</evidence>
<evidence type="ECO:0000313" key="3">
    <source>
        <dbReference type="Proteomes" id="UP001163328"/>
    </source>
</evidence>